<dbReference type="SMART" id="SM00642">
    <property type="entry name" value="Aamy"/>
    <property type="match status" value="1"/>
</dbReference>
<dbReference type="Proteomes" id="UP001596105">
    <property type="component" value="Unassembled WGS sequence"/>
</dbReference>
<comment type="similarity">
    <text evidence="1">Belongs to the glycosyl hydrolase 13 family.</text>
</comment>
<dbReference type="Pfam" id="PF02922">
    <property type="entry name" value="CBM_48"/>
    <property type="match status" value="1"/>
</dbReference>
<keyword evidence="5 12" id="KW-0326">Glycosidase</keyword>
<evidence type="ECO:0000256" key="3">
    <source>
        <dbReference type="ARBA" id="ARBA00022801"/>
    </source>
</evidence>
<dbReference type="CDD" id="cd12962">
    <property type="entry name" value="X25_BaPul_like"/>
    <property type="match status" value="1"/>
</dbReference>
<evidence type="ECO:0000313" key="12">
    <source>
        <dbReference type="EMBL" id="MFC5467399.1"/>
    </source>
</evidence>
<dbReference type="InterPro" id="IPR011838">
    <property type="entry name" value="Pullulan_Gpos"/>
</dbReference>
<dbReference type="CDD" id="cd02860">
    <property type="entry name" value="E_set_Pullulanase"/>
    <property type="match status" value="1"/>
</dbReference>
<evidence type="ECO:0000256" key="10">
    <source>
        <dbReference type="SAM" id="SignalP"/>
    </source>
</evidence>
<dbReference type="InterPro" id="IPR004193">
    <property type="entry name" value="Glyco_hydro_13_N"/>
</dbReference>
<dbReference type="InterPro" id="IPR013783">
    <property type="entry name" value="Ig-like_fold"/>
</dbReference>
<dbReference type="InterPro" id="IPR054409">
    <property type="entry name" value="X25_BaPul-like"/>
</dbReference>
<dbReference type="InterPro" id="IPR001119">
    <property type="entry name" value="SLH_dom"/>
</dbReference>
<keyword evidence="13" id="KW-1185">Reference proteome</keyword>
<evidence type="ECO:0000256" key="7">
    <source>
        <dbReference type="ARBA" id="ARBA00024062"/>
    </source>
</evidence>
<protein>
    <recommendedName>
        <fullName evidence="7">pullulanase</fullName>
        <ecNumber evidence="7">3.2.1.41</ecNumber>
    </recommendedName>
    <alternativeName>
        <fullName evidence="8">Alpha-dextrin endo-1,6-alpha-glucosidase</fullName>
    </alternativeName>
    <alternativeName>
        <fullName evidence="9">Pullulan 6-glucanohydrolase</fullName>
    </alternativeName>
</protein>
<dbReference type="Pfam" id="PF00128">
    <property type="entry name" value="Alpha-amylase"/>
    <property type="match status" value="2"/>
</dbReference>
<dbReference type="InterPro" id="IPR017853">
    <property type="entry name" value="GH"/>
</dbReference>
<dbReference type="PROSITE" id="PS51272">
    <property type="entry name" value="SLH"/>
    <property type="match status" value="3"/>
</dbReference>
<feature type="domain" description="SLH" evidence="11">
    <location>
        <begin position="2380"/>
        <end position="2443"/>
    </location>
</feature>
<dbReference type="Gene3D" id="2.60.40.10">
    <property type="entry name" value="Immunoglobulins"/>
    <property type="match status" value="3"/>
</dbReference>
<dbReference type="NCBIfam" id="TIGR02102">
    <property type="entry name" value="pullulan_Gpos"/>
    <property type="match status" value="1"/>
</dbReference>
<accession>A0ABW0LNB2</accession>
<dbReference type="SUPFAM" id="SSF49452">
    <property type="entry name" value="Starch-binding domain-like"/>
    <property type="match status" value="3"/>
</dbReference>
<reference evidence="13" key="1">
    <citation type="journal article" date="2019" name="Int. J. Syst. Evol. Microbiol.">
        <title>The Global Catalogue of Microorganisms (GCM) 10K type strain sequencing project: providing services to taxonomists for standard genome sequencing and annotation.</title>
        <authorList>
            <consortium name="The Broad Institute Genomics Platform"/>
            <consortium name="The Broad Institute Genome Sequencing Center for Infectious Disease"/>
            <person name="Wu L."/>
            <person name="Ma J."/>
        </authorList>
    </citation>
    <scope>NUCLEOTIDE SEQUENCE [LARGE SCALE GENOMIC DNA]</scope>
    <source>
        <strain evidence="13">CCUG 57113</strain>
    </source>
</reference>
<dbReference type="Pfam" id="PF00395">
    <property type="entry name" value="SLH"/>
    <property type="match status" value="3"/>
</dbReference>
<dbReference type="EMBL" id="JBHSMH010000004">
    <property type="protein sequence ID" value="MFC5467399.1"/>
    <property type="molecule type" value="Genomic_DNA"/>
</dbReference>
<dbReference type="Gene3D" id="2.60.40.1220">
    <property type="match status" value="1"/>
</dbReference>
<evidence type="ECO:0000256" key="1">
    <source>
        <dbReference type="ARBA" id="ARBA00008061"/>
    </source>
</evidence>
<evidence type="ECO:0000256" key="6">
    <source>
        <dbReference type="ARBA" id="ARBA00023965"/>
    </source>
</evidence>
<keyword evidence="2 10" id="KW-0732">Signal</keyword>
<dbReference type="InterPro" id="IPR005323">
    <property type="entry name" value="CBM41_pullulanase"/>
</dbReference>
<dbReference type="EC" id="3.2.1.41" evidence="7"/>
<keyword evidence="4" id="KW-0106">Calcium</keyword>
<dbReference type="Pfam" id="PF22058">
    <property type="entry name" value="X25_BaPul_like"/>
    <property type="match status" value="2"/>
</dbReference>
<comment type="caution">
    <text evidence="12">The sequence shown here is derived from an EMBL/GenBank/DDBJ whole genome shotgun (WGS) entry which is preliminary data.</text>
</comment>
<evidence type="ECO:0000259" key="11">
    <source>
        <dbReference type="PROSITE" id="PS51272"/>
    </source>
</evidence>
<dbReference type="Gene3D" id="3.20.20.80">
    <property type="entry name" value="Glycosidases"/>
    <property type="match status" value="2"/>
</dbReference>
<gene>
    <name evidence="12" type="ORF">ACFPPD_01630</name>
</gene>
<dbReference type="Pfam" id="PF18033">
    <property type="entry name" value="SpuA_C"/>
    <property type="match status" value="1"/>
</dbReference>
<dbReference type="InterPro" id="IPR014756">
    <property type="entry name" value="Ig_E-set"/>
</dbReference>
<dbReference type="Pfam" id="PF03714">
    <property type="entry name" value="PUD"/>
    <property type="match status" value="3"/>
</dbReference>
<dbReference type="SMART" id="SM00635">
    <property type="entry name" value="BID_2"/>
    <property type="match status" value="1"/>
</dbReference>
<feature type="chain" id="PRO_5046517653" description="pullulanase" evidence="10">
    <location>
        <begin position="34"/>
        <end position="2501"/>
    </location>
</feature>
<dbReference type="RefSeq" id="WP_209747284.1">
    <property type="nucleotide sequence ID" value="NZ_JBHSMH010000004.1"/>
</dbReference>
<feature type="signal peptide" evidence="10">
    <location>
        <begin position="1"/>
        <end position="33"/>
    </location>
</feature>
<dbReference type="InterPro" id="IPR008964">
    <property type="entry name" value="Invasin/intimin_cell_adhesion"/>
</dbReference>
<dbReference type="SUPFAM" id="SSF49373">
    <property type="entry name" value="Invasin/intimin cell-adhesion fragments"/>
    <property type="match status" value="1"/>
</dbReference>
<evidence type="ECO:0000256" key="8">
    <source>
        <dbReference type="ARBA" id="ARBA00029618"/>
    </source>
</evidence>
<dbReference type="SUPFAM" id="SSF81296">
    <property type="entry name" value="E set domains"/>
    <property type="match status" value="1"/>
</dbReference>
<dbReference type="PANTHER" id="PTHR43002">
    <property type="entry name" value="GLYCOGEN DEBRANCHING ENZYME"/>
    <property type="match status" value="1"/>
</dbReference>
<dbReference type="CDD" id="cd11341">
    <property type="entry name" value="AmyAc_Pullulanase_LD-like"/>
    <property type="match status" value="1"/>
</dbReference>
<dbReference type="InterPro" id="IPR013784">
    <property type="entry name" value="Carb-bd-like_fold"/>
</dbReference>
<dbReference type="InterPro" id="IPR013780">
    <property type="entry name" value="Glyco_hydro_b"/>
</dbReference>
<evidence type="ECO:0000256" key="2">
    <source>
        <dbReference type="ARBA" id="ARBA00022729"/>
    </source>
</evidence>
<comment type="catalytic activity">
    <reaction evidence="6">
        <text>Hydrolysis of (1-&gt;6)-alpha-D-glucosidic linkages in pullulan, amylopectin and glycogen, and in the alpha- and beta-limit dextrins of amylopectin and glycogen.</text>
        <dbReference type="EC" id="3.2.1.41"/>
    </reaction>
</comment>
<sequence>MNLALRGKRLFMLFMAIMLALSCVQLYPRGAVAATVSATLVGDLQTELDNASDWDEKSEVTKMTDMGNGEYRFTGTLPAGTYQYKVALNGAWTESYGVGSYTKPGAVGDGGNIVLTLPEAATVAFYYNDKTHRIADSSYYTPIADDKAPRVVGSLQSELGDSSDWNPGEAGTRLTDPDYDNVYAAKKSVPQGSYAFKILLGSAWEGNQAYPESDKPLVLPQDLDVTFSYNSITNAVAADFVVPADPNGGVPAGFLRIHYNGDASKYSAWLWDDVVAASTGWPNGATAFPSGQTDDYGAFVDVQLKADAKKVGFLLVDKSTEAKDGDNKTVMLTSPAMNEIWVKTGSDIVYPYEPVDPPDNTIRVHYIRDDGKQGDYGLWTWGDVATASSGWPTGAAAFATDTVGRQGSYVDVALAPGAKKINFLVVNRTTGDKDVSADRSFGLLSKYKHIWLKQGDSNVYISPYGDLPIGLVSAEISAPTKVLLGFTTTAGLVADDLKTAIAVKDKNGDPLTVDAAAIKDGTTVELTAALDMEKTPLSVTYAGTTLSARKGWRMLDEMYAYDGNDLGATYDGGDATLKLWAPTASAVVANFYEKDGINSLGQATLAKGAQGVWAAEVSASDLGVSDLKGYYYQYEVTNDGVVKKVLDPYAKSMAEFRVNTKGEAGTDDDAVGKAAIVDLSGTSPSGFGFASIDGYEKREDAIIYETHVRDFTSDPSISGDLTARWGSYKAFIDKLDYIKSLGVTHIQLLPIMAWYFGDESKAGTRESAYSAQDNEYNWGYDPHNYFTPDGAYSEDATDPELRIKETKELVDAIHKAGMGVVLDVVYTHMAKKELLNDIVPGYYAWQDANGSFVGGFGNNLATNHKMAEKLMVDSVKYWFDEYKIDGMRWDMMGDATSDAVQDAYDAAAAINPNALFIGEGWKTFSGNIADPSLEGQGADQGWMNRTDSVGVFSDEMRNELKSGYGSEGQPRFITGGARSISTIFNSIKAQPSNIAQDDPGDVVSYIEAHDNLTLHDVIAQSIKKDPSVAANELEIQKRIRLGNLLILTSQGTAFLQAGQEYGRTKQWKAAGVPEQKYVELKDANDQSFGYFINDSYDSSDAINHFDWAKATDEAAYPAQTETKDYTSGLMKLRRSTDAFTLGDKDLVNANVTLVSAPEIQANDLVIAYKNKATDGTGQYYVFLNADDEERTLTLSEDLTGGTVVVDSDEAGTAAVGTPSGFALTAGSIALDPLTAVVVRVDSAAAQLQSLELDSGSYRLTPGDKHQTKAFAKYDDGTKRNVTDKATYVSDLPSAATVSASGLVTGVDKGAAMISVSYQGKSVSAAVNVVPKRYVKINYIRPDGNYTDWNLWIWGTGVKNDQINFDQVENGVATAMLEVAQEAVSVGVVVRKGADWSTAKQDIPYDRLIPLKPGDPYTKVNITSMVGELDIMPSAIGPQLDDGKATFVYRDDALFKNERMNEISGVKVKIDGELHDMVYDAHKELFGYTLEGLTPHHYAYTFLVTKGGTETEIADPHHAWIEDGHSVLKYAAPTVTISSSMNRNAITSNEEGILTLTTTSSEPVAFREGYIDLTALGGPAKVRFDTALMEQSVSVQDTVTAGSKNVPATLIDEYGNKHGHVAKVNVNARTSAGDALDFDWDEARIYFALTDRFADGDPTNNANVDKSHLEAYHGGDFKGMIDKLDYLKELGINTLWITPIVDNIDFNKGVDWGGKQYGYHGYWAQSFTELDEHLGDLATFKQLIDKAHDKGIKIMVDVVLNHAGYGVKVTDNVAGVTQATRDRFAGLLRTDTVSSDVNPIVGELEHLPDFKTEDPAVRQRIVDWQAGWLDRARTSRGDTIDYFRIDTVKHVEDTTWKAFKNELLRIDPNFKLIGEYFGGTIDNDGGNLYSGQMDGLLDFGFKDKARDFANGSIDSVDAYLADRESKLNNAATMGQFLSSHDEPGFLSEYVGGDEGKLKIAAALQITAKGQPVVYYGEELGRSGAKAADFKEGKFSENRGDMPWDRLTAEQALHDHYMKLLNIRAKYSKVYSKGTRTKIGGSDATGYLAFDKAYAGTNVVTVINVKTASQSVMLNVPFAAGASVKDEYGGGTYTVTSDGKITLDVPGRNDGGTAILAAVVSLPSSSGSGGSSQGDSGAHVVNEEALKNGKEGKVEVAIAGGKHSVLLPIQAAAMLGENDLALRAGELTVAIPREELDAIAKLVSGQDADGAHIQFDFKPVADPIDGKKLIADEEAKGANVRQASPVYEFTLSVVTKDGKSISVTSFKNPLTITLPLTGNPNKELVGIYYIADNGKLEYVGGTVNGDRVSAEVSHFSKYAVLEYEKTFSDVRSGHWAEAVIKALTAKHILNGVNESSFMPQQRINRAEFAAMLVRALGVAADGKTKFDDVDAGKWYAAYVATAAELGIVNGRNGNRFGPNDTMTRQEMAAMIVRALEVKNGKASATGAPAPFEDRGRIGAWALPYVDVAYELGLLKGQGAGMFAPQGVLTRAEAAMAIYSLIKQ</sequence>
<evidence type="ECO:0000256" key="4">
    <source>
        <dbReference type="ARBA" id="ARBA00022837"/>
    </source>
</evidence>
<organism evidence="12 13">
    <name type="scientific">Cohnella suwonensis</name>
    <dbReference type="NCBI Taxonomy" id="696072"/>
    <lineage>
        <taxon>Bacteria</taxon>
        <taxon>Bacillati</taxon>
        <taxon>Bacillota</taxon>
        <taxon>Bacilli</taxon>
        <taxon>Bacillales</taxon>
        <taxon>Paenibacillaceae</taxon>
        <taxon>Cohnella</taxon>
    </lineage>
</organism>
<feature type="domain" description="SLH" evidence="11">
    <location>
        <begin position="2446"/>
        <end position="2501"/>
    </location>
</feature>
<dbReference type="InterPro" id="IPR014755">
    <property type="entry name" value="Cu-Rt/internalin_Ig-like"/>
</dbReference>
<dbReference type="SUPFAM" id="SSF51445">
    <property type="entry name" value="(Trans)glycosidases"/>
    <property type="match status" value="2"/>
</dbReference>
<proteinExistence type="inferred from homology"/>
<dbReference type="PROSITE" id="PS51257">
    <property type="entry name" value="PROKAR_LIPOPROTEIN"/>
    <property type="match status" value="1"/>
</dbReference>
<evidence type="ECO:0000313" key="13">
    <source>
        <dbReference type="Proteomes" id="UP001596105"/>
    </source>
</evidence>
<dbReference type="InterPro" id="IPR003343">
    <property type="entry name" value="Big_2"/>
</dbReference>
<dbReference type="InterPro" id="IPR006047">
    <property type="entry name" value="GH13_cat_dom"/>
</dbReference>
<name>A0ABW0LNB2_9BACL</name>
<dbReference type="Gene3D" id="2.60.40.1180">
    <property type="entry name" value="Golgi alpha-mannosidase II"/>
    <property type="match status" value="2"/>
</dbReference>
<dbReference type="GO" id="GO:0051060">
    <property type="term" value="F:pullulanase activity"/>
    <property type="evidence" value="ECO:0007669"/>
    <property type="project" value="UniProtKB-EC"/>
</dbReference>
<dbReference type="InterPro" id="IPR040806">
    <property type="entry name" value="SpuA_C"/>
</dbReference>
<feature type="domain" description="SLH" evidence="11">
    <location>
        <begin position="2321"/>
        <end position="2379"/>
    </location>
</feature>
<dbReference type="Gene3D" id="2.60.40.1110">
    <property type="match status" value="3"/>
</dbReference>
<evidence type="ECO:0000256" key="5">
    <source>
        <dbReference type="ARBA" id="ARBA00023295"/>
    </source>
</evidence>
<keyword evidence="3 12" id="KW-0378">Hydrolase</keyword>
<dbReference type="Gene3D" id="2.60.40.1080">
    <property type="match status" value="1"/>
</dbReference>
<evidence type="ECO:0000256" key="9">
    <source>
        <dbReference type="ARBA" id="ARBA00031076"/>
    </source>
</evidence>
<dbReference type="CDD" id="cd10315">
    <property type="entry name" value="CBM41_pullulanase"/>
    <property type="match status" value="3"/>
</dbReference>